<keyword evidence="4" id="KW-1185">Reference proteome</keyword>
<dbReference type="NCBIfam" id="NF047558">
    <property type="entry name" value="TPR_END_plus"/>
    <property type="match status" value="1"/>
</dbReference>
<dbReference type="PROSITE" id="PS50125">
    <property type="entry name" value="GUANYLATE_CYCLASE_2"/>
    <property type="match status" value="1"/>
</dbReference>
<dbReference type="EC" id="2.7.7.-" evidence="3"/>
<keyword evidence="1" id="KW-0802">TPR repeat</keyword>
<dbReference type="PROSITE" id="PS50005">
    <property type="entry name" value="TPR"/>
    <property type="match status" value="1"/>
</dbReference>
<dbReference type="RefSeq" id="WP_320319934.1">
    <property type="nucleotide sequence ID" value="NZ_JAVIIP010000003.1"/>
</dbReference>
<evidence type="ECO:0000259" key="2">
    <source>
        <dbReference type="PROSITE" id="PS50125"/>
    </source>
</evidence>
<dbReference type="GO" id="GO:0016779">
    <property type="term" value="F:nucleotidyltransferase activity"/>
    <property type="evidence" value="ECO:0007669"/>
    <property type="project" value="UniProtKB-KW"/>
</dbReference>
<dbReference type="SMART" id="SM00028">
    <property type="entry name" value="TPR"/>
    <property type="match status" value="4"/>
</dbReference>
<dbReference type="SUPFAM" id="SSF55073">
    <property type="entry name" value="Nucleotide cyclase"/>
    <property type="match status" value="1"/>
</dbReference>
<dbReference type="EMBL" id="JAVIIP010000003">
    <property type="protein sequence ID" value="MDX8537238.1"/>
    <property type="molecule type" value="Genomic_DNA"/>
</dbReference>
<dbReference type="Proteomes" id="UP001276564">
    <property type="component" value="Unassembled WGS sequence"/>
</dbReference>
<dbReference type="SUPFAM" id="SSF48452">
    <property type="entry name" value="TPR-like"/>
    <property type="match status" value="1"/>
</dbReference>
<gene>
    <name evidence="3" type="ORF">RFM23_06335</name>
</gene>
<accession>A0ABU5AIX2</accession>
<dbReference type="Pfam" id="PF13181">
    <property type="entry name" value="TPR_8"/>
    <property type="match status" value="1"/>
</dbReference>
<dbReference type="CDD" id="cd07302">
    <property type="entry name" value="CHD"/>
    <property type="match status" value="1"/>
</dbReference>
<dbReference type="Gene3D" id="3.40.50.10070">
    <property type="entry name" value="TolB, N-terminal domain"/>
    <property type="match status" value="1"/>
</dbReference>
<sequence length="641" mass="71080">MERRLTAILAADVVGYSRLMGLDEAGTLSALKTHRREMADAKIAEHRGRIVKLTGDGMLVEFPSVVNAVACAAEIQRKMRERNVDVSEDRRIEFRIGVHLGDVIVEDNDIYGDGVNIAARIESMARPGGVAVSGSVRDNVGNRLDLAFEDTGEQILKNIERPVRVYNVDLFADAPPRSIASIAREKAEPAARAKPSIAVLPFNNMSGDPEQEYFSDGITEDIITDLSKVGALAVTVRNTTFALKGKAMDVSEAARQLRVSHVLEGSVRKAGSRVRITAQLIDGMSGHHLWAERYDRDLNDIFALQDEIARAIVDALKIRLMPAEHAAIGKRTTDNVEAYQYYLMGRQHFLRLGRRNHLSARRLYQRALEIDPEYALARAGLALAEGMLLRSGDRSANLVTLSVEAQRALALDSTLAEAHVADAMAHFQKEQIELAGVACRRAIALDPNLYEAHRTLGDVLRMERKFAEAAAAYEKAADVDRNSYGAMCMLWDCRKTLGDEEEAKRLSRGVLTRIEKAMQLYPDDGAAYAYGCYILHNLGLEERALEWAERAITIDPEDYNSHYNVACFLAAIGAVEKAIDTLEHSVPQLGLQQVHWMAQDVDMNPLRDHPRYRALIERLEISLAEAEGRSTSEPETRPSGT</sequence>
<keyword evidence="3" id="KW-0548">Nucleotidyltransferase</keyword>
<comment type="caution">
    <text evidence="3">The sequence shown here is derived from an EMBL/GenBank/DDBJ whole genome shotgun (WGS) entry which is preliminary data.</text>
</comment>
<dbReference type="InterPro" id="IPR011990">
    <property type="entry name" value="TPR-like_helical_dom_sf"/>
</dbReference>
<dbReference type="InterPro" id="IPR019734">
    <property type="entry name" value="TPR_rpt"/>
</dbReference>
<dbReference type="PANTHER" id="PTHR43081">
    <property type="entry name" value="ADENYLATE CYCLASE, TERMINAL-DIFFERENTIATION SPECIFIC-RELATED"/>
    <property type="match status" value="1"/>
</dbReference>
<reference evidence="3 4" key="1">
    <citation type="submission" date="2023-08" db="EMBL/GenBank/DDBJ databases">
        <title>Implementing the SeqCode for naming new Mesorhizobium species isolated from Vachellia karroo root nodules.</title>
        <authorList>
            <person name="Van Lill M."/>
        </authorList>
    </citation>
    <scope>NUCLEOTIDE SEQUENCE [LARGE SCALE GENOMIC DNA]</scope>
    <source>
        <strain evidence="3 4">VK4B</strain>
    </source>
</reference>
<evidence type="ECO:0000313" key="3">
    <source>
        <dbReference type="EMBL" id="MDX8537238.1"/>
    </source>
</evidence>
<feature type="repeat" description="TPR" evidence="1">
    <location>
        <begin position="450"/>
        <end position="483"/>
    </location>
</feature>
<dbReference type="Gene3D" id="1.25.40.10">
    <property type="entry name" value="Tetratricopeptide repeat domain"/>
    <property type="match status" value="2"/>
</dbReference>
<keyword evidence="3" id="KW-0808">Transferase</keyword>
<dbReference type="InterPro" id="IPR050697">
    <property type="entry name" value="Adenylyl/Guanylyl_Cyclase_3/4"/>
</dbReference>
<proteinExistence type="predicted"/>
<dbReference type="PANTHER" id="PTHR43081:SF19">
    <property type="entry name" value="PH-SENSITIVE ADENYLATE CYCLASE RV1264"/>
    <property type="match status" value="1"/>
</dbReference>
<dbReference type="InterPro" id="IPR029787">
    <property type="entry name" value="Nucleotide_cyclase"/>
</dbReference>
<protein>
    <submittedName>
        <fullName evidence="3">Adenylate/guanylate cyclase domain-containing protein</fullName>
        <ecNumber evidence="3">2.7.7.-</ecNumber>
    </submittedName>
</protein>
<dbReference type="InterPro" id="IPR001054">
    <property type="entry name" value="A/G_cyclase"/>
</dbReference>
<organism evidence="3 4">
    <name type="scientific">Mesorhizobium abyssinicae</name>
    <dbReference type="NCBI Taxonomy" id="1209958"/>
    <lineage>
        <taxon>Bacteria</taxon>
        <taxon>Pseudomonadati</taxon>
        <taxon>Pseudomonadota</taxon>
        <taxon>Alphaproteobacteria</taxon>
        <taxon>Hyphomicrobiales</taxon>
        <taxon>Phyllobacteriaceae</taxon>
        <taxon>Mesorhizobium</taxon>
    </lineage>
</organism>
<evidence type="ECO:0000256" key="1">
    <source>
        <dbReference type="PROSITE-ProRule" id="PRU00339"/>
    </source>
</evidence>
<dbReference type="Gene3D" id="3.30.70.1230">
    <property type="entry name" value="Nucleotide cyclase"/>
    <property type="match status" value="1"/>
</dbReference>
<dbReference type="Pfam" id="PF00211">
    <property type="entry name" value="Guanylate_cyc"/>
    <property type="match status" value="1"/>
</dbReference>
<name>A0ABU5AIX2_9HYPH</name>
<evidence type="ECO:0000313" key="4">
    <source>
        <dbReference type="Proteomes" id="UP001276564"/>
    </source>
</evidence>
<feature type="domain" description="Guanylate cyclase" evidence="2">
    <location>
        <begin position="7"/>
        <end position="122"/>
    </location>
</feature>